<accession>A0A3S4T8U4</accession>
<dbReference type="Proteomes" id="UP000287853">
    <property type="component" value="Unassembled WGS sequence"/>
</dbReference>
<protein>
    <submittedName>
        <fullName evidence="2">Uncharacterized protein</fullName>
    </submittedName>
</protein>
<comment type="caution">
    <text evidence="2">The sequence shown here is derived from an EMBL/GenBank/DDBJ whole genome shotgun (WGS) entry which is preliminary data.</text>
</comment>
<name>A0A3S4T8U4_9BACT</name>
<organism evidence="2 3">
    <name type="scientific">Candidatus Electrothrix aarhusensis</name>
    <dbReference type="NCBI Taxonomy" id="1859131"/>
    <lineage>
        <taxon>Bacteria</taxon>
        <taxon>Pseudomonadati</taxon>
        <taxon>Thermodesulfobacteriota</taxon>
        <taxon>Desulfobulbia</taxon>
        <taxon>Desulfobulbales</taxon>
        <taxon>Desulfobulbaceae</taxon>
        <taxon>Candidatus Electrothrix</taxon>
    </lineage>
</organism>
<evidence type="ECO:0000313" key="3">
    <source>
        <dbReference type="Proteomes" id="UP000287853"/>
    </source>
</evidence>
<dbReference type="EMBL" id="MTKO01000077">
    <property type="protein sequence ID" value="RWX45511.1"/>
    <property type="molecule type" value="Genomic_DNA"/>
</dbReference>
<feature type="region of interest" description="Disordered" evidence="1">
    <location>
        <begin position="45"/>
        <end position="69"/>
    </location>
</feature>
<reference evidence="2 3" key="1">
    <citation type="submission" date="2017-01" db="EMBL/GenBank/DDBJ databases">
        <title>The cable genome- insights into the physiology and evolution of filamentous bacteria capable of sulfide oxidation via long distance electron transfer.</title>
        <authorList>
            <person name="Schreiber L."/>
            <person name="Bjerg J.T."/>
            <person name="Boggild A."/>
            <person name="Van De Vossenberg J."/>
            <person name="Meysman F."/>
            <person name="Nielsen L.P."/>
            <person name="Schramm A."/>
            <person name="Kjeldsen K.U."/>
        </authorList>
    </citation>
    <scope>NUCLEOTIDE SEQUENCE [LARGE SCALE GENOMIC DNA]</scope>
    <source>
        <strain evidence="2">MCF</strain>
    </source>
</reference>
<evidence type="ECO:0000313" key="2">
    <source>
        <dbReference type="EMBL" id="RWX45511.1"/>
    </source>
</evidence>
<keyword evidence="3" id="KW-1185">Reference proteome</keyword>
<gene>
    <name evidence="2" type="ORF">H206_02174</name>
</gene>
<proteinExistence type="predicted"/>
<sequence>MIKEEFMINSLGLLEQGKFFEKEHLSAKMPFSLSEKKRLFTDPTKIQKKSLDQKDNGRSCNAEAQLLPV</sequence>
<dbReference type="AlphaFoldDB" id="A0A3S4T8U4"/>
<evidence type="ECO:0000256" key="1">
    <source>
        <dbReference type="SAM" id="MobiDB-lite"/>
    </source>
</evidence>